<dbReference type="PROSITE" id="PS50088">
    <property type="entry name" value="ANK_REPEAT"/>
    <property type="match status" value="4"/>
</dbReference>
<protein>
    <recommendedName>
        <fullName evidence="6">Ankyrin repeat protein</fullName>
    </recommendedName>
</protein>
<comment type="caution">
    <text evidence="4">The sequence shown here is derived from an EMBL/GenBank/DDBJ whole genome shotgun (WGS) entry which is preliminary data.</text>
</comment>
<dbReference type="Proteomes" id="UP001152130">
    <property type="component" value="Unassembled WGS sequence"/>
</dbReference>
<dbReference type="EMBL" id="JAPDHF010000003">
    <property type="protein sequence ID" value="KAJ4020411.1"/>
    <property type="molecule type" value="Genomic_DNA"/>
</dbReference>
<evidence type="ECO:0000256" key="2">
    <source>
        <dbReference type="ARBA" id="ARBA00023043"/>
    </source>
</evidence>
<dbReference type="PANTHER" id="PTHR24166">
    <property type="entry name" value="ROLLING PEBBLES, ISOFORM B"/>
    <property type="match status" value="1"/>
</dbReference>
<feature type="repeat" description="ANK" evidence="3">
    <location>
        <begin position="236"/>
        <end position="269"/>
    </location>
</feature>
<dbReference type="AlphaFoldDB" id="A0A9W8PWM8"/>
<keyword evidence="5" id="KW-1185">Reference proteome</keyword>
<sequence>MMQRRMSITDRIKNTFKRAESDYPLHTSICNNDVSTLQEVLGSREASFLLSDGDGCWGTPLHVAVYLDDIEAANILLQSGVDVAAASSKHEHRLSPLALAARLGNQRLLWRLWHHLHSQADPKEKNVDSCLFEASINSQITILHALLSWKEWTTEAKNEALFWAAQSWKAYSAQLLTTRLSFPHDVLDKVLHHAVDFRPLIGDDFKFDYNGDDYLQQQLLIEHLIDAGANPNAIINGRPPIITAARSISLVGALKVLLDKGANPDATDHRGKSALHFLGSPSSLNQSGPVVRLNETAIRILLSHNVSVLLRDNESGASPLHAAAFGSNLNTLQLYLSSCSSEQRSQASRSKNNFGETLLHYAAAGAKRDIVEFLLSQGLDVNGINTNGWTPLHCALTPARQGSQMNGFSKSTSEALGIAKILLFHGADPRAVTAEGWTPLHCLSLFAGRKKKDSELAQFVDNMIHRGVDIHSRATFLFWNELGNVEPKYYYWGHQVQESIQDPESSGAIVRFGYTPLHFAAAHGSISLAKNLLEHGADPISKDARGNTAIQIAANSLLLDDFPSKRQAMVTLLTEAAELILDGV</sequence>
<keyword evidence="1" id="KW-0677">Repeat</keyword>
<evidence type="ECO:0000313" key="5">
    <source>
        <dbReference type="Proteomes" id="UP001152130"/>
    </source>
</evidence>
<dbReference type="InterPro" id="IPR036770">
    <property type="entry name" value="Ankyrin_rpt-contain_sf"/>
</dbReference>
<accession>A0A9W8PWM8</accession>
<reference evidence="4" key="1">
    <citation type="submission" date="2022-10" db="EMBL/GenBank/DDBJ databases">
        <title>Fusarium specimens isolated from Avocado Roots.</title>
        <authorList>
            <person name="Stajich J."/>
            <person name="Roper C."/>
            <person name="Heimlech-Rivalta G."/>
        </authorList>
    </citation>
    <scope>NUCLEOTIDE SEQUENCE</scope>
    <source>
        <strain evidence="4">CF00143</strain>
    </source>
</reference>
<dbReference type="Pfam" id="PF12796">
    <property type="entry name" value="Ank_2"/>
    <property type="match status" value="1"/>
</dbReference>
<dbReference type="SUPFAM" id="SSF48403">
    <property type="entry name" value="Ankyrin repeat"/>
    <property type="match status" value="2"/>
</dbReference>
<organism evidence="4 5">
    <name type="scientific">Fusarium irregulare</name>
    <dbReference type="NCBI Taxonomy" id="2494466"/>
    <lineage>
        <taxon>Eukaryota</taxon>
        <taxon>Fungi</taxon>
        <taxon>Dikarya</taxon>
        <taxon>Ascomycota</taxon>
        <taxon>Pezizomycotina</taxon>
        <taxon>Sordariomycetes</taxon>
        <taxon>Hypocreomycetidae</taxon>
        <taxon>Hypocreales</taxon>
        <taxon>Nectriaceae</taxon>
        <taxon>Fusarium</taxon>
        <taxon>Fusarium incarnatum-equiseti species complex</taxon>
    </lineage>
</organism>
<evidence type="ECO:0000256" key="3">
    <source>
        <dbReference type="PROSITE-ProRule" id="PRU00023"/>
    </source>
</evidence>
<gene>
    <name evidence="4" type="ORF">NW766_001893</name>
</gene>
<dbReference type="InterPro" id="IPR050889">
    <property type="entry name" value="Dendritic_Spine_Reg/Scaffold"/>
</dbReference>
<dbReference type="Pfam" id="PF13857">
    <property type="entry name" value="Ank_5"/>
    <property type="match status" value="1"/>
</dbReference>
<evidence type="ECO:0000256" key="1">
    <source>
        <dbReference type="ARBA" id="ARBA00022737"/>
    </source>
</evidence>
<proteinExistence type="predicted"/>
<dbReference type="InterPro" id="IPR002110">
    <property type="entry name" value="Ankyrin_rpt"/>
</dbReference>
<feature type="repeat" description="ANK" evidence="3">
    <location>
        <begin position="354"/>
        <end position="386"/>
    </location>
</feature>
<feature type="repeat" description="ANK" evidence="3">
    <location>
        <begin position="59"/>
        <end position="88"/>
    </location>
</feature>
<dbReference type="SMART" id="SM00248">
    <property type="entry name" value="ANK"/>
    <property type="match status" value="9"/>
</dbReference>
<dbReference type="OrthoDB" id="341259at2759"/>
<dbReference type="PANTHER" id="PTHR24166:SF48">
    <property type="entry name" value="PROTEIN VAPYRIN"/>
    <property type="match status" value="1"/>
</dbReference>
<feature type="repeat" description="ANK" evidence="3">
    <location>
        <begin position="512"/>
        <end position="544"/>
    </location>
</feature>
<dbReference type="Gene3D" id="1.25.40.20">
    <property type="entry name" value="Ankyrin repeat-containing domain"/>
    <property type="match status" value="4"/>
</dbReference>
<dbReference type="PROSITE" id="PS50297">
    <property type="entry name" value="ANK_REP_REGION"/>
    <property type="match status" value="3"/>
</dbReference>
<name>A0A9W8PWM8_9HYPO</name>
<evidence type="ECO:0008006" key="6">
    <source>
        <dbReference type="Google" id="ProtNLM"/>
    </source>
</evidence>
<evidence type="ECO:0000313" key="4">
    <source>
        <dbReference type="EMBL" id="KAJ4020411.1"/>
    </source>
</evidence>
<keyword evidence="2 3" id="KW-0040">ANK repeat</keyword>
<dbReference type="Pfam" id="PF00023">
    <property type="entry name" value="Ank"/>
    <property type="match status" value="1"/>
</dbReference>